<gene>
    <name evidence="1" type="ORF">chiPu_0022132</name>
</gene>
<feature type="non-terminal residue" evidence="1">
    <location>
        <position position="1"/>
    </location>
</feature>
<reference evidence="1 2" key="1">
    <citation type="journal article" date="2018" name="Nat. Ecol. Evol.">
        <title>Shark genomes provide insights into elasmobranch evolution and the origin of vertebrates.</title>
        <authorList>
            <person name="Hara Y"/>
            <person name="Yamaguchi K"/>
            <person name="Onimaru K"/>
            <person name="Kadota M"/>
            <person name="Koyanagi M"/>
            <person name="Keeley SD"/>
            <person name="Tatsumi K"/>
            <person name="Tanaka K"/>
            <person name="Motone F"/>
            <person name="Kageyama Y"/>
            <person name="Nozu R"/>
            <person name="Adachi N"/>
            <person name="Nishimura O"/>
            <person name="Nakagawa R"/>
            <person name="Tanegashima C"/>
            <person name="Kiyatake I"/>
            <person name="Matsumoto R"/>
            <person name="Murakumo K"/>
            <person name="Nishida K"/>
            <person name="Terakita A"/>
            <person name="Kuratani S"/>
            <person name="Sato K"/>
            <person name="Hyodo S Kuraku.S."/>
        </authorList>
    </citation>
    <scope>NUCLEOTIDE SEQUENCE [LARGE SCALE GENOMIC DNA]</scope>
</reference>
<dbReference type="EMBL" id="BEZZ01006050">
    <property type="protein sequence ID" value="GCC18756.1"/>
    <property type="molecule type" value="Genomic_DNA"/>
</dbReference>
<evidence type="ECO:0000313" key="1">
    <source>
        <dbReference type="EMBL" id="GCC18756.1"/>
    </source>
</evidence>
<keyword evidence="2" id="KW-1185">Reference proteome</keyword>
<dbReference type="AlphaFoldDB" id="A0A401RKZ5"/>
<name>A0A401RKZ5_CHIPU</name>
<proteinExistence type="predicted"/>
<accession>A0A401RKZ5</accession>
<protein>
    <submittedName>
        <fullName evidence="1">Uncharacterized protein</fullName>
    </submittedName>
</protein>
<comment type="caution">
    <text evidence="1">The sequence shown here is derived from an EMBL/GenBank/DDBJ whole genome shotgun (WGS) entry which is preliminary data.</text>
</comment>
<sequence>PKGHQPSRIFSEVVFTDLVRVRLKRRRKTIKLPVTYSTGKTKVKPKIKSMLKPLIKPD</sequence>
<evidence type="ECO:0000313" key="2">
    <source>
        <dbReference type="Proteomes" id="UP000287033"/>
    </source>
</evidence>
<organism evidence="1 2">
    <name type="scientific">Chiloscyllium punctatum</name>
    <name type="common">Brownbanded bambooshark</name>
    <name type="synonym">Hemiscyllium punctatum</name>
    <dbReference type="NCBI Taxonomy" id="137246"/>
    <lineage>
        <taxon>Eukaryota</taxon>
        <taxon>Metazoa</taxon>
        <taxon>Chordata</taxon>
        <taxon>Craniata</taxon>
        <taxon>Vertebrata</taxon>
        <taxon>Chondrichthyes</taxon>
        <taxon>Elasmobranchii</taxon>
        <taxon>Galeomorphii</taxon>
        <taxon>Galeoidea</taxon>
        <taxon>Orectolobiformes</taxon>
        <taxon>Hemiscylliidae</taxon>
        <taxon>Chiloscyllium</taxon>
    </lineage>
</organism>
<dbReference type="Proteomes" id="UP000287033">
    <property type="component" value="Unassembled WGS sequence"/>
</dbReference>